<protein>
    <submittedName>
        <fullName evidence="2">P1 family peptidase</fullName>
    </submittedName>
</protein>
<dbReference type="EMBL" id="JANYMP010000004">
    <property type="protein sequence ID" value="MCS7477203.1"/>
    <property type="molecule type" value="Genomic_DNA"/>
</dbReference>
<dbReference type="PANTHER" id="PTHR36512">
    <property type="entry name" value="D-AMINOPEPTIDASE"/>
    <property type="match status" value="1"/>
</dbReference>
<gene>
    <name evidence="2" type="ORF">NZH93_10080</name>
</gene>
<name>A0A9X2VL60_9PSEU</name>
<dbReference type="SUPFAM" id="SSF56266">
    <property type="entry name" value="DmpA/ArgJ-like"/>
    <property type="match status" value="1"/>
</dbReference>
<proteinExistence type="inferred from homology"/>
<evidence type="ECO:0000256" key="1">
    <source>
        <dbReference type="ARBA" id="ARBA00007068"/>
    </source>
</evidence>
<dbReference type="Gene3D" id="3.60.70.12">
    <property type="entry name" value="L-amino peptidase D-ALA esterase/amidase"/>
    <property type="match status" value="1"/>
</dbReference>
<dbReference type="InterPro" id="IPR005321">
    <property type="entry name" value="Peptidase_S58_DmpA"/>
</dbReference>
<comment type="caution">
    <text evidence="2">The sequence shown here is derived from an EMBL/GenBank/DDBJ whole genome shotgun (WGS) entry which is preliminary data.</text>
</comment>
<sequence>MVTAGEHNAITDVPGIRVGNATRTSGGALTGTTVVLLPPGSRATVDVRGGAPATRETAALDARYGGREVPAIVLTGGSSYGLAAADGVQTWLGTDDPLVPAAALFDLGRGGDFDARPTAAFGVEAAEAAGIEFACGNAGAGTGAMNADLKGGLGTASAVLPDGTVVAALAALNAVGPSADHTTGLPRGLSLGATDRLRNGEPVAWQEFPAAGGDAPSGPPPLGGNPLNTVIGVIATTARLSPADLYRLANTGQDGLALAVRPAHGLFDGDTVFSVATGVADADPEAVIAAAAEVFARALVHGLLAAESVTTASGHLVAYRERYPRTAAGYRR</sequence>
<dbReference type="AlphaFoldDB" id="A0A9X2VL60"/>
<dbReference type="Proteomes" id="UP001141259">
    <property type="component" value="Unassembled WGS sequence"/>
</dbReference>
<accession>A0A9X2VL60</accession>
<dbReference type="RefSeq" id="WP_259622717.1">
    <property type="nucleotide sequence ID" value="NZ_JANYMP010000004.1"/>
</dbReference>
<dbReference type="GO" id="GO:0004177">
    <property type="term" value="F:aminopeptidase activity"/>
    <property type="evidence" value="ECO:0007669"/>
    <property type="project" value="TreeGrafter"/>
</dbReference>
<keyword evidence="3" id="KW-1185">Reference proteome</keyword>
<evidence type="ECO:0000313" key="3">
    <source>
        <dbReference type="Proteomes" id="UP001141259"/>
    </source>
</evidence>
<dbReference type="Pfam" id="PF03576">
    <property type="entry name" value="Peptidase_S58"/>
    <property type="match status" value="1"/>
</dbReference>
<evidence type="ECO:0000313" key="2">
    <source>
        <dbReference type="EMBL" id="MCS7477203.1"/>
    </source>
</evidence>
<dbReference type="InterPro" id="IPR016117">
    <property type="entry name" value="ArgJ-like_dom_sf"/>
</dbReference>
<reference evidence="2" key="1">
    <citation type="submission" date="2022-08" db="EMBL/GenBank/DDBJ databases">
        <authorList>
            <person name="Tistechok S."/>
            <person name="Samborskyy M."/>
            <person name="Roman I."/>
        </authorList>
    </citation>
    <scope>NUCLEOTIDE SEQUENCE</scope>
    <source>
        <strain evidence="2">DSM 103496</strain>
    </source>
</reference>
<dbReference type="PANTHER" id="PTHR36512:SF3">
    <property type="entry name" value="BLR5678 PROTEIN"/>
    <property type="match status" value="1"/>
</dbReference>
<organism evidence="2 3">
    <name type="scientific">Umezawaea endophytica</name>
    <dbReference type="NCBI Taxonomy" id="1654476"/>
    <lineage>
        <taxon>Bacteria</taxon>
        <taxon>Bacillati</taxon>
        <taxon>Actinomycetota</taxon>
        <taxon>Actinomycetes</taxon>
        <taxon>Pseudonocardiales</taxon>
        <taxon>Pseudonocardiaceae</taxon>
        <taxon>Umezawaea</taxon>
    </lineage>
</organism>
<comment type="similarity">
    <text evidence="1">Belongs to the peptidase S58 family.</text>
</comment>